<dbReference type="Pfam" id="PF13302">
    <property type="entry name" value="Acetyltransf_3"/>
    <property type="match status" value="1"/>
</dbReference>
<dbReference type="FunFam" id="3.40.630.30:FF:000047">
    <property type="entry name" value="Acetyltransferase, GNAT family"/>
    <property type="match status" value="1"/>
</dbReference>
<organism evidence="2 3">
    <name type="scientific">Microbaculum marinisediminis</name>
    <dbReference type="NCBI Taxonomy" id="2931392"/>
    <lineage>
        <taxon>Bacteria</taxon>
        <taxon>Pseudomonadati</taxon>
        <taxon>Pseudomonadota</taxon>
        <taxon>Alphaproteobacteria</taxon>
        <taxon>Hyphomicrobiales</taxon>
        <taxon>Tepidamorphaceae</taxon>
        <taxon>Microbaculum</taxon>
    </lineage>
</organism>
<protein>
    <submittedName>
        <fullName evidence="2">GNAT family N-acetyltransferase</fullName>
    </submittedName>
</protein>
<dbReference type="PANTHER" id="PTHR43441:SF2">
    <property type="entry name" value="FAMILY ACETYLTRANSFERASE, PUTATIVE (AFU_ORTHOLOGUE AFUA_7G00850)-RELATED"/>
    <property type="match status" value="1"/>
</dbReference>
<dbReference type="Proteomes" id="UP001320898">
    <property type="component" value="Unassembled WGS sequence"/>
</dbReference>
<dbReference type="GO" id="GO:1990189">
    <property type="term" value="F:protein N-terminal-serine acetyltransferase activity"/>
    <property type="evidence" value="ECO:0007669"/>
    <property type="project" value="TreeGrafter"/>
</dbReference>
<evidence type="ECO:0000259" key="1">
    <source>
        <dbReference type="PROSITE" id="PS51186"/>
    </source>
</evidence>
<accession>A0AAW5QSA9</accession>
<reference evidence="2 3" key="1">
    <citation type="submission" date="2022-04" db="EMBL/GenBank/DDBJ databases">
        <authorList>
            <person name="Ye Y.-Q."/>
            <person name="Du Z.-J."/>
        </authorList>
    </citation>
    <scope>NUCLEOTIDE SEQUENCE [LARGE SCALE GENOMIC DNA]</scope>
    <source>
        <strain evidence="2 3">A6E488</strain>
    </source>
</reference>
<comment type="caution">
    <text evidence="2">The sequence shown here is derived from an EMBL/GenBank/DDBJ whole genome shotgun (WGS) entry which is preliminary data.</text>
</comment>
<evidence type="ECO:0000313" key="2">
    <source>
        <dbReference type="EMBL" id="MCT8970986.1"/>
    </source>
</evidence>
<dbReference type="SUPFAM" id="SSF55729">
    <property type="entry name" value="Acyl-CoA N-acyltransferases (Nat)"/>
    <property type="match status" value="1"/>
</dbReference>
<dbReference type="PANTHER" id="PTHR43441">
    <property type="entry name" value="RIBOSOMAL-PROTEIN-SERINE ACETYLTRANSFERASE"/>
    <property type="match status" value="1"/>
</dbReference>
<feature type="domain" description="N-acetyltransferase" evidence="1">
    <location>
        <begin position="27"/>
        <end position="185"/>
    </location>
</feature>
<evidence type="ECO:0000313" key="3">
    <source>
        <dbReference type="Proteomes" id="UP001320898"/>
    </source>
</evidence>
<dbReference type="InterPro" id="IPR016181">
    <property type="entry name" value="Acyl_CoA_acyltransferase"/>
</dbReference>
<dbReference type="InterPro" id="IPR000182">
    <property type="entry name" value="GNAT_dom"/>
</dbReference>
<keyword evidence="3" id="KW-1185">Reference proteome</keyword>
<dbReference type="PROSITE" id="PS51186">
    <property type="entry name" value="GNAT"/>
    <property type="match status" value="1"/>
</dbReference>
<name>A0AAW5QSA9_9HYPH</name>
<dbReference type="AlphaFoldDB" id="A0AAW5QSA9"/>
<dbReference type="InterPro" id="IPR051908">
    <property type="entry name" value="Ribosomal_N-acetyltransferase"/>
</dbReference>
<proteinExistence type="predicted"/>
<dbReference type="EMBL" id="JALIDZ010000002">
    <property type="protein sequence ID" value="MCT8970986.1"/>
    <property type="molecule type" value="Genomic_DNA"/>
</dbReference>
<sequence>MARSDEDLSGWTIRPRPSREPMRGRLVRVEPFDIGTHAADLFEAYRRDTEGALWAYLPYGPFADIDAYREHARTVMAGDDPYFHSIVDLSTGKAVGVASLMRIVPEHGVIEVGHICYSPLLQRTPGATEAMYLMASRVFDELGYRRYEWKCNDANAASKRAAERLGFSFEGIFRKHLVVKEKNRDTAWFSITDDEWPRLREAFETWLDPANFDDKGNQRRSLQSLTAMALDAAKSG</sequence>
<dbReference type="Gene3D" id="3.40.630.30">
    <property type="match status" value="1"/>
</dbReference>
<gene>
    <name evidence="2" type="ORF">MUB46_03855</name>
</gene>
<dbReference type="GO" id="GO:0008999">
    <property type="term" value="F:protein-N-terminal-alanine acetyltransferase activity"/>
    <property type="evidence" value="ECO:0007669"/>
    <property type="project" value="TreeGrafter"/>
</dbReference>
<dbReference type="RefSeq" id="WP_261614563.1">
    <property type="nucleotide sequence ID" value="NZ_JALIDZ010000002.1"/>
</dbReference>